<name>A0A0F9HUI2_9ZZZZ</name>
<sequence length="73" mass="7805">MADITTLYETVDAKDGTLVVTIDGTPLNPVWRSQWRSDIGRVPTATIRVPNPTPAGVAYFADVTIDAGFNGVV</sequence>
<gene>
    <name evidence="1" type="ORF">LCGC14_2021580</name>
</gene>
<protein>
    <submittedName>
        <fullName evidence="1">Uncharacterized protein</fullName>
    </submittedName>
</protein>
<reference evidence="1" key="1">
    <citation type="journal article" date="2015" name="Nature">
        <title>Complex archaea that bridge the gap between prokaryotes and eukaryotes.</title>
        <authorList>
            <person name="Spang A."/>
            <person name="Saw J.H."/>
            <person name="Jorgensen S.L."/>
            <person name="Zaremba-Niedzwiedzka K."/>
            <person name="Martijn J."/>
            <person name="Lind A.E."/>
            <person name="van Eijk R."/>
            <person name="Schleper C."/>
            <person name="Guy L."/>
            <person name="Ettema T.J."/>
        </authorList>
    </citation>
    <scope>NUCLEOTIDE SEQUENCE</scope>
</reference>
<dbReference type="AlphaFoldDB" id="A0A0F9HUI2"/>
<dbReference type="EMBL" id="LAZR01023358">
    <property type="protein sequence ID" value="KKL78762.1"/>
    <property type="molecule type" value="Genomic_DNA"/>
</dbReference>
<accession>A0A0F9HUI2</accession>
<evidence type="ECO:0000313" key="1">
    <source>
        <dbReference type="EMBL" id="KKL78762.1"/>
    </source>
</evidence>
<proteinExistence type="predicted"/>
<feature type="non-terminal residue" evidence="1">
    <location>
        <position position="73"/>
    </location>
</feature>
<organism evidence="1">
    <name type="scientific">marine sediment metagenome</name>
    <dbReference type="NCBI Taxonomy" id="412755"/>
    <lineage>
        <taxon>unclassified sequences</taxon>
        <taxon>metagenomes</taxon>
        <taxon>ecological metagenomes</taxon>
    </lineage>
</organism>
<comment type="caution">
    <text evidence="1">The sequence shown here is derived from an EMBL/GenBank/DDBJ whole genome shotgun (WGS) entry which is preliminary data.</text>
</comment>